<dbReference type="OrthoDB" id="1100373at2"/>
<proteinExistence type="predicted"/>
<evidence type="ECO:0000313" key="2">
    <source>
        <dbReference type="Proteomes" id="UP000234211"/>
    </source>
</evidence>
<name>A0A2H1YHE1_9FLAO</name>
<keyword evidence="2" id="KW-1185">Reference proteome</keyword>
<gene>
    <name evidence="1" type="ORF">TNO020_40124</name>
</gene>
<sequence>MQIIALNKQSFLDIAILTTGLAVNASLIAKANHKAPSEVIETGDKIIIPENVIYNKDHLNYYQAKKILPATALTQTNIDAIIGCEGIGCWAIGIDFKVS</sequence>
<dbReference type="EMBL" id="OENF01000034">
    <property type="protein sequence ID" value="SOS74905.1"/>
    <property type="molecule type" value="Genomic_DNA"/>
</dbReference>
<reference evidence="2" key="1">
    <citation type="submission" date="2017-11" db="EMBL/GenBank/DDBJ databases">
        <authorList>
            <person name="Duchaud E."/>
        </authorList>
    </citation>
    <scope>NUCLEOTIDE SEQUENCE [LARGE SCALE GENOMIC DNA]</scope>
    <source>
        <strain evidence="2">Tenacibaculum sp. TNO020</strain>
    </source>
</reference>
<evidence type="ECO:0000313" key="1">
    <source>
        <dbReference type="EMBL" id="SOS74905.1"/>
    </source>
</evidence>
<protein>
    <submittedName>
        <fullName evidence="1">Uncharacterized protein</fullName>
    </submittedName>
</protein>
<dbReference type="RefSeq" id="WP_101917464.1">
    <property type="nucleotide sequence ID" value="NZ_JAJGWT010000023.1"/>
</dbReference>
<dbReference type="AlphaFoldDB" id="A0A2H1YHE1"/>
<dbReference type="Proteomes" id="UP000234211">
    <property type="component" value="Unassembled WGS sequence"/>
</dbReference>
<organism evidence="1 2">
    <name type="scientific">Tenacibaculum piscium</name>
    <dbReference type="NCBI Taxonomy" id="1458515"/>
    <lineage>
        <taxon>Bacteria</taxon>
        <taxon>Pseudomonadati</taxon>
        <taxon>Bacteroidota</taxon>
        <taxon>Flavobacteriia</taxon>
        <taxon>Flavobacteriales</taxon>
        <taxon>Flavobacteriaceae</taxon>
        <taxon>Tenacibaculum</taxon>
    </lineage>
</organism>
<accession>A0A2H1YHE1</accession>